<keyword evidence="10" id="KW-1185">Reference proteome</keyword>
<dbReference type="Gene3D" id="2.170.120.20">
    <property type="entry name" value="Ribosomal protein L25, beta domain"/>
    <property type="match status" value="1"/>
</dbReference>
<dbReference type="NCBIfam" id="NF004130">
    <property type="entry name" value="PRK05618.1-5"/>
    <property type="match status" value="1"/>
</dbReference>
<dbReference type="HAMAP" id="MF_01334">
    <property type="entry name" value="Ribosomal_bL25_CTC"/>
    <property type="match status" value="1"/>
</dbReference>
<dbReference type="Proteomes" id="UP000192761">
    <property type="component" value="Unassembled WGS sequence"/>
</dbReference>
<dbReference type="GO" id="GO:0008097">
    <property type="term" value="F:5S rRNA binding"/>
    <property type="evidence" value="ECO:0007669"/>
    <property type="project" value="InterPro"/>
</dbReference>
<gene>
    <name evidence="5" type="primary">rplY</name>
    <name evidence="5" type="synonym">ctc</name>
    <name evidence="9" type="ORF">SAMN02745857_02670</name>
</gene>
<organism evidence="9 10">
    <name type="scientific">Andreprevotia lacus DSM 23236</name>
    <dbReference type="NCBI Taxonomy" id="1121001"/>
    <lineage>
        <taxon>Bacteria</taxon>
        <taxon>Pseudomonadati</taxon>
        <taxon>Pseudomonadota</taxon>
        <taxon>Betaproteobacteria</taxon>
        <taxon>Neisseriales</taxon>
        <taxon>Chitinibacteraceae</taxon>
        <taxon>Andreprevotia</taxon>
    </lineage>
</organism>
<keyword evidence="4 5" id="KW-0687">Ribonucleoprotein</keyword>
<dbReference type="GO" id="GO:0003735">
    <property type="term" value="F:structural constituent of ribosome"/>
    <property type="evidence" value="ECO:0007669"/>
    <property type="project" value="InterPro"/>
</dbReference>
<dbReference type="InterPro" id="IPR020056">
    <property type="entry name" value="Rbsml_bL25/Gln-tRNA_synth_N"/>
</dbReference>
<keyword evidence="2 5" id="KW-0694">RNA-binding</keyword>
<sequence length="192" mass="20692">MTYTIEAQARPQQGTGASRRLRNAGKLPAIVYGGSKEPQAIVLEHNSMYYTLQEEAFHTSLIQLSIDGKAEQVLVRSVNYHPFKQLVLHVDFQRVDNNTEVEIRVPLHFVGADTSEGVKLQGGSVSHILNEALVRCVATKIPEFLTVDLSGLNAGHAIAHLSDIKLPEGVSLSSLARGDDLAVASLNGAKAG</sequence>
<evidence type="ECO:0000313" key="9">
    <source>
        <dbReference type="EMBL" id="SMC26973.1"/>
    </source>
</evidence>
<evidence type="ECO:0000256" key="2">
    <source>
        <dbReference type="ARBA" id="ARBA00022884"/>
    </source>
</evidence>
<keyword evidence="3 5" id="KW-0689">Ribosomal protein</keyword>
<dbReference type="Gene3D" id="2.40.240.10">
    <property type="entry name" value="Ribosomal Protein L25, Chain P"/>
    <property type="match status" value="1"/>
</dbReference>
<evidence type="ECO:0000256" key="5">
    <source>
        <dbReference type="HAMAP-Rule" id="MF_01334"/>
    </source>
</evidence>
<feature type="compositionally biased region" description="Polar residues" evidence="6">
    <location>
        <begin position="1"/>
        <end position="16"/>
    </location>
</feature>
<dbReference type="InterPro" id="IPR011035">
    <property type="entry name" value="Ribosomal_bL25/Gln-tRNA_synth"/>
</dbReference>
<dbReference type="AlphaFoldDB" id="A0A1W1XSN8"/>
<accession>A0A1W1XSN8</accession>
<evidence type="ECO:0000313" key="10">
    <source>
        <dbReference type="Proteomes" id="UP000192761"/>
    </source>
</evidence>
<dbReference type="CDD" id="cd00495">
    <property type="entry name" value="Ribosomal_L25_TL5_CTC"/>
    <property type="match status" value="1"/>
</dbReference>
<name>A0A1W1XSN8_9NEIS</name>
<keyword evidence="1 5" id="KW-0699">rRNA-binding</keyword>
<comment type="similarity">
    <text evidence="5">Belongs to the bacterial ribosomal protein bL25 family. CTC subfamily.</text>
</comment>
<feature type="region of interest" description="Disordered" evidence="6">
    <location>
        <begin position="1"/>
        <end position="20"/>
    </location>
</feature>
<dbReference type="InterPro" id="IPR037121">
    <property type="entry name" value="Ribosomal_bL25_C"/>
</dbReference>
<dbReference type="GO" id="GO:0006412">
    <property type="term" value="P:translation"/>
    <property type="evidence" value="ECO:0007669"/>
    <property type="project" value="UniProtKB-UniRule"/>
</dbReference>
<dbReference type="EMBL" id="FWXD01000015">
    <property type="protein sequence ID" value="SMC26973.1"/>
    <property type="molecule type" value="Genomic_DNA"/>
</dbReference>
<feature type="domain" description="Large ribosomal subunit protein bL25 L25" evidence="7">
    <location>
        <begin position="5"/>
        <end position="92"/>
    </location>
</feature>
<dbReference type="Pfam" id="PF01386">
    <property type="entry name" value="Ribosomal_L25p"/>
    <property type="match status" value="1"/>
</dbReference>
<dbReference type="OrthoDB" id="9806411at2"/>
<dbReference type="GO" id="GO:0022625">
    <property type="term" value="C:cytosolic large ribosomal subunit"/>
    <property type="evidence" value="ECO:0007669"/>
    <property type="project" value="TreeGrafter"/>
</dbReference>
<dbReference type="InterPro" id="IPR020055">
    <property type="entry name" value="Ribosomal_bL25_short"/>
</dbReference>
<comment type="subunit">
    <text evidence="5">Part of the 50S ribosomal subunit; part of the 5S rRNA/L5/L18/L25 subcomplex. Contacts the 5S rRNA. Binds to the 5S rRNA independently of L5 and L18.</text>
</comment>
<dbReference type="NCBIfam" id="NF004128">
    <property type="entry name" value="PRK05618.1-2"/>
    <property type="match status" value="1"/>
</dbReference>
<proteinExistence type="inferred from homology"/>
<dbReference type="NCBIfam" id="NF004612">
    <property type="entry name" value="PRK05943.1"/>
    <property type="match status" value="1"/>
</dbReference>
<dbReference type="STRING" id="1121001.SAMN02745857_02670"/>
<dbReference type="InterPro" id="IPR020057">
    <property type="entry name" value="Ribosomal_bL25_b-dom"/>
</dbReference>
<dbReference type="Pfam" id="PF14693">
    <property type="entry name" value="Ribosomal_TL5_C"/>
    <property type="match status" value="1"/>
</dbReference>
<evidence type="ECO:0000259" key="8">
    <source>
        <dbReference type="Pfam" id="PF14693"/>
    </source>
</evidence>
<dbReference type="PANTHER" id="PTHR33284">
    <property type="entry name" value="RIBOSOMAL PROTEIN L25/GLN-TRNA SYNTHETASE, ANTI-CODON-BINDING DOMAIN-CONTAINING PROTEIN"/>
    <property type="match status" value="1"/>
</dbReference>
<evidence type="ECO:0000256" key="4">
    <source>
        <dbReference type="ARBA" id="ARBA00023274"/>
    </source>
</evidence>
<evidence type="ECO:0000256" key="3">
    <source>
        <dbReference type="ARBA" id="ARBA00022980"/>
    </source>
</evidence>
<evidence type="ECO:0000259" key="7">
    <source>
        <dbReference type="Pfam" id="PF01386"/>
    </source>
</evidence>
<dbReference type="SUPFAM" id="SSF50715">
    <property type="entry name" value="Ribosomal protein L25-like"/>
    <property type="match status" value="1"/>
</dbReference>
<feature type="domain" description="Large ribosomal subunit protein bL25 beta" evidence="8">
    <location>
        <begin position="100"/>
        <end position="187"/>
    </location>
</feature>
<reference evidence="9 10" key="1">
    <citation type="submission" date="2017-04" db="EMBL/GenBank/DDBJ databases">
        <authorList>
            <person name="Afonso C.L."/>
            <person name="Miller P.J."/>
            <person name="Scott M.A."/>
            <person name="Spackman E."/>
            <person name="Goraichik I."/>
            <person name="Dimitrov K.M."/>
            <person name="Suarez D.L."/>
            <person name="Swayne D.E."/>
        </authorList>
    </citation>
    <scope>NUCLEOTIDE SEQUENCE [LARGE SCALE GENOMIC DNA]</scope>
    <source>
        <strain evidence="9 10">DSM 23236</strain>
    </source>
</reference>
<dbReference type="InterPro" id="IPR020930">
    <property type="entry name" value="Ribosomal_uL5_bac-type"/>
</dbReference>
<dbReference type="HAMAP" id="MF_01336">
    <property type="entry name" value="Ribosomal_bL25"/>
    <property type="match status" value="1"/>
</dbReference>
<dbReference type="FunFam" id="2.40.240.10:FF:000002">
    <property type="entry name" value="50S ribosomal protein L25"/>
    <property type="match status" value="1"/>
</dbReference>
<dbReference type="PANTHER" id="PTHR33284:SF1">
    <property type="entry name" value="RIBOSOMAL PROTEIN L25_GLN-TRNA SYNTHETASE, ANTI-CODON-BINDING DOMAIN-CONTAINING PROTEIN"/>
    <property type="match status" value="1"/>
</dbReference>
<dbReference type="InterPro" id="IPR029751">
    <property type="entry name" value="Ribosomal_L25_dom"/>
</dbReference>
<comment type="function">
    <text evidence="5">This is one of the proteins that binds to the 5S RNA in the ribosome where it forms part of the central protuberance.</text>
</comment>
<evidence type="ECO:0000256" key="6">
    <source>
        <dbReference type="SAM" id="MobiDB-lite"/>
    </source>
</evidence>
<dbReference type="NCBIfam" id="TIGR00731">
    <property type="entry name" value="bL25_bact_ctc"/>
    <property type="match status" value="1"/>
</dbReference>
<evidence type="ECO:0000256" key="1">
    <source>
        <dbReference type="ARBA" id="ARBA00022730"/>
    </source>
</evidence>
<dbReference type="RefSeq" id="WP_084091303.1">
    <property type="nucleotide sequence ID" value="NZ_FWXD01000015.1"/>
</dbReference>
<protein>
    <recommendedName>
        <fullName evidence="5">Large ribosomal subunit protein bL25</fullName>
    </recommendedName>
    <alternativeName>
        <fullName evidence="5">General stress protein CTC</fullName>
    </alternativeName>
</protein>
<dbReference type="InterPro" id="IPR001021">
    <property type="entry name" value="Ribosomal_bL25_long"/>
</dbReference>